<reference evidence="2" key="2">
    <citation type="submission" date="2016-05" db="EMBL/GenBank/DDBJ databases">
        <authorList>
            <person name="Lavstsen T."/>
            <person name="Jespersen J.S."/>
        </authorList>
    </citation>
    <scope>NUCLEOTIDE SEQUENCE [LARGE SCALE GENOMIC DNA]</scope>
</reference>
<dbReference type="GO" id="GO:0006352">
    <property type="term" value="P:DNA-templated transcription initiation"/>
    <property type="evidence" value="ECO:0007669"/>
    <property type="project" value="InterPro"/>
</dbReference>
<dbReference type="AlphaFoldDB" id="A0A1A8WKT9"/>
<accession>A0A1A8WKT9</accession>
<organism evidence="2 3">
    <name type="scientific">Plasmodium ovale curtisi</name>
    <dbReference type="NCBI Taxonomy" id="864141"/>
    <lineage>
        <taxon>Eukaryota</taxon>
        <taxon>Sar</taxon>
        <taxon>Alveolata</taxon>
        <taxon>Apicomplexa</taxon>
        <taxon>Aconoidasida</taxon>
        <taxon>Haemosporida</taxon>
        <taxon>Plasmodiidae</taxon>
        <taxon>Plasmodium</taxon>
        <taxon>Plasmodium (Plasmodium)</taxon>
    </lineage>
</organism>
<dbReference type="PRINTS" id="PR01443">
    <property type="entry name" value="TFIID30KDSUB"/>
</dbReference>
<protein>
    <submittedName>
        <fullName evidence="2">Transcription initiation factor TFIID subunit 10, putative (TAF10)</fullName>
    </submittedName>
</protein>
<evidence type="ECO:0000313" key="3">
    <source>
        <dbReference type="Proteomes" id="UP000078546"/>
    </source>
</evidence>
<dbReference type="InterPro" id="IPR003923">
    <property type="entry name" value="TAF10"/>
</dbReference>
<dbReference type="EMBL" id="FLQV01000438">
    <property type="protein sequence ID" value="SBS92481.1"/>
    <property type="molecule type" value="Genomic_DNA"/>
</dbReference>
<dbReference type="Proteomes" id="UP000078560">
    <property type="component" value="Unassembled WGS sequence"/>
</dbReference>
<dbReference type="Proteomes" id="UP000078546">
    <property type="component" value="Unassembled WGS sequence"/>
</dbReference>
<dbReference type="Pfam" id="PF03540">
    <property type="entry name" value="TAF10"/>
    <property type="match status" value="1"/>
</dbReference>
<evidence type="ECO:0000313" key="2">
    <source>
        <dbReference type="EMBL" id="SBS92481.1"/>
    </source>
</evidence>
<sequence>MDDNFVNEEDEQLIKALLQNKPTFSEELIDFYLSQNGCKVTEKSCLRLISLILHKSIDSLVNNSLSSEAGETRNDTDKENKNAIKRELNYKKMIRALKEFNQNCENDETVQNLNVVGKKLPNGRSSAATAMWIRCYGGAVVLLLRRYDGSFSHIFPLGQFAHLRQHIHMVEFIFTN</sequence>
<dbReference type="EMBL" id="FLQU01000350">
    <property type="protein sequence ID" value="SBS84298.1"/>
    <property type="molecule type" value="Genomic_DNA"/>
</dbReference>
<proteinExistence type="predicted"/>
<dbReference type="GO" id="GO:0003743">
    <property type="term" value="F:translation initiation factor activity"/>
    <property type="evidence" value="ECO:0007669"/>
    <property type="project" value="UniProtKB-KW"/>
</dbReference>
<keyword evidence="2" id="KW-0648">Protein biosynthesis</keyword>
<evidence type="ECO:0000313" key="1">
    <source>
        <dbReference type="EMBL" id="SBS84298.1"/>
    </source>
</evidence>
<dbReference type="GO" id="GO:0005634">
    <property type="term" value="C:nucleus"/>
    <property type="evidence" value="ECO:0007669"/>
    <property type="project" value="InterPro"/>
</dbReference>
<name>A0A1A8WKT9_PLAOA</name>
<gene>
    <name evidence="2" type="ORF">POVCU1_023180</name>
    <name evidence="1" type="ORF">POVCU2_0025410</name>
</gene>
<reference evidence="3 4" key="1">
    <citation type="submission" date="2016-05" db="EMBL/GenBank/DDBJ databases">
        <authorList>
            <person name="Naeem Raeece"/>
        </authorList>
    </citation>
    <scope>NUCLEOTIDE SEQUENCE [LARGE SCALE GENOMIC DNA]</scope>
</reference>
<evidence type="ECO:0000313" key="4">
    <source>
        <dbReference type="Proteomes" id="UP000078560"/>
    </source>
</evidence>
<keyword evidence="2" id="KW-0396">Initiation factor</keyword>